<keyword evidence="3" id="KW-1185">Reference proteome</keyword>
<gene>
    <name evidence="2" type="ORF">DJ010_21575</name>
</gene>
<dbReference type="Pfam" id="PF04341">
    <property type="entry name" value="DUF485"/>
    <property type="match status" value="1"/>
</dbReference>
<dbReference type="InterPro" id="IPR007436">
    <property type="entry name" value="DUF485"/>
</dbReference>
<reference evidence="2 3" key="1">
    <citation type="submission" date="2018-05" db="EMBL/GenBank/DDBJ databases">
        <title>Nocardioides silvaticus genome.</title>
        <authorList>
            <person name="Li C."/>
            <person name="Wang G."/>
        </authorList>
    </citation>
    <scope>NUCLEOTIDE SEQUENCE [LARGE SCALE GENOMIC DNA]</scope>
    <source>
        <strain evidence="2 3">CCTCC AB 2018079</strain>
    </source>
</reference>
<dbReference type="OrthoDB" id="3543412at2"/>
<protein>
    <submittedName>
        <fullName evidence="2">DUF485 domain-containing protein</fullName>
    </submittedName>
</protein>
<evidence type="ECO:0000256" key="1">
    <source>
        <dbReference type="SAM" id="Phobius"/>
    </source>
</evidence>
<keyword evidence="1" id="KW-1133">Transmembrane helix</keyword>
<keyword evidence="1" id="KW-0812">Transmembrane</keyword>
<evidence type="ECO:0000313" key="3">
    <source>
        <dbReference type="Proteomes" id="UP000245507"/>
    </source>
</evidence>
<dbReference type="SUPFAM" id="SSF103473">
    <property type="entry name" value="MFS general substrate transporter"/>
    <property type="match status" value="1"/>
</dbReference>
<dbReference type="InterPro" id="IPR036259">
    <property type="entry name" value="MFS_trans_sf"/>
</dbReference>
<proteinExistence type="predicted"/>
<dbReference type="EMBL" id="QGDD01000015">
    <property type="protein sequence ID" value="PWN00840.1"/>
    <property type="molecule type" value="Genomic_DNA"/>
</dbReference>
<dbReference type="PANTHER" id="PTHR38441">
    <property type="entry name" value="INTEGRAL MEMBRANE PROTEIN-RELATED"/>
    <property type="match status" value="1"/>
</dbReference>
<dbReference type="PANTHER" id="PTHR38441:SF1">
    <property type="entry name" value="MEMBRANE PROTEIN"/>
    <property type="match status" value="1"/>
</dbReference>
<name>A0A316T925_9ACTN</name>
<evidence type="ECO:0000313" key="2">
    <source>
        <dbReference type="EMBL" id="PWN00840.1"/>
    </source>
</evidence>
<keyword evidence="1" id="KW-0472">Membrane</keyword>
<accession>A0A316T925</accession>
<comment type="caution">
    <text evidence="2">The sequence shown here is derived from an EMBL/GenBank/DDBJ whole genome shotgun (WGS) entry which is preliminary data.</text>
</comment>
<organism evidence="2 3">
    <name type="scientific">Nocardioides silvaticus</name>
    <dbReference type="NCBI Taxonomy" id="2201891"/>
    <lineage>
        <taxon>Bacteria</taxon>
        <taxon>Bacillati</taxon>
        <taxon>Actinomycetota</taxon>
        <taxon>Actinomycetes</taxon>
        <taxon>Propionibacteriales</taxon>
        <taxon>Nocardioidaceae</taxon>
        <taxon>Nocardioides</taxon>
    </lineage>
</organism>
<sequence length="125" mass="14535">MSTTNQSGEAGQVHQRSDHPIYAELQQTPEFAELRRKFRAFVFPATVAFMTWYLLYVVMSNWATDFMSTTVVGNINIALVFGVLQFVSTFLIAWLYGRYMNDRVDPIARDLNARYDERLRSEVPR</sequence>
<feature type="transmembrane region" description="Helical" evidence="1">
    <location>
        <begin position="41"/>
        <end position="63"/>
    </location>
</feature>
<dbReference type="Proteomes" id="UP000245507">
    <property type="component" value="Unassembled WGS sequence"/>
</dbReference>
<dbReference type="RefSeq" id="WP_109697522.1">
    <property type="nucleotide sequence ID" value="NZ_QGDD01000015.1"/>
</dbReference>
<dbReference type="AlphaFoldDB" id="A0A316T925"/>
<feature type="transmembrane region" description="Helical" evidence="1">
    <location>
        <begin position="75"/>
        <end position="96"/>
    </location>
</feature>